<dbReference type="AlphaFoldDB" id="A0A926Z5U5"/>
<proteinExistence type="predicted"/>
<dbReference type="NCBIfam" id="TIGR03986">
    <property type="entry name" value="TIGR03986 family CRISPR-associated RAMP protein"/>
    <property type="match status" value="1"/>
</dbReference>
<dbReference type="GO" id="GO:0051607">
    <property type="term" value="P:defense response to virus"/>
    <property type="evidence" value="ECO:0007669"/>
    <property type="project" value="UniProtKB-KW"/>
</dbReference>
<protein>
    <submittedName>
        <fullName evidence="4">TIGR03986 family CRISPR-associated RAMP protein</fullName>
    </submittedName>
</protein>
<reference evidence="4" key="2">
    <citation type="submission" date="2020-08" db="EMBL/GenBank/DDBJ databases">
        <authorList>
            <person name="Chen M."/>
            <person name="Teng W."/>
            <person name="Zhao L."/>
            <person name="Hu C."/>
            <person name="Zhou Y."/>
            <person name="Han B."/>
            <person name="Song L."/>
            <person name="Shu W."/>
        </authorList>
    </citation>
    <scope>NUCLEOTIDE SEQUENCE</scope>
    <source>
        <strain evidence="4">FACHB-1277</strain>
    </source>
</reference>
<accession>A0A926Z5U5</accession>
<evidence type="ECO:0000256" key="2">
    <source>
        <dbReference type="SAM" id="MobiDB-lite"/>
    </source>
</evidence>
<keyword evidence="5" id="KW-1185">Reference proteome</keyword>
<dbReference type="Proteomes" id="UP000631421">
    <property type="component" value="Unassembled WGS sequence"/>
</dbReference>
<feature type="region of interest" description="Disordered" evidence="2">
    <location>
        <begin position="642"/>
        <end position="728"/>
    </location>
</feature>
<dbReference type="EMBL" id="JACJPY010000030">
    <property type="protein sequence ID" value="MBD2150636.1"/>
    <property type="molecule type" value="Genomic_DNA"/>
</dbReference>
<dbReference type="RefSeq" id="WP_190350999.1">
    <property type="nucleotide sequence ID" value="NZ_JACJPY010000030.1"/>
</dbReference>
<feature type="compositionally biased region" description="Basic and acidic residues" evidence="2">
    <location>
        <begin position="652"/>
        <end position="665"/>
    </location>
</feature>
<dbReference type="Pfam" id="PF03787">
    <property type="entry name" value="RAMPs"/>
    <property type="match status" value="1"/>
</dbReference>
<dbReference type="InterPro" id="IPR023825">
    <property type="entry name" value="CRISPR-assoc_RAMP_BGP1436"/>
</dbReference>
<evidence type="ECO:0000259" key="3">
    <source>
        <dbReference type="Pfam" id="PF03787"/>
    </source>
</evidence>
<evidence type="ECO:0000313" key="4">
    <source>
        <dbReference type="EMBL" id="MBD2150636.1"/>
    </source>
</evidence>
<feature type="compositionally biased region" description="Basic and acidic residues" evidence="2">
    <location>
        <begin position="672"/>
        <end position="682"/>
    </location>
</feature>
<reference evidence="4" key="1">
    <citation type="journal article" date="2015" name="ISME J.">
        <title>Draft Genome Sequence of Streptomyces incarnatus NRRL8089, which Produces the Nucleoside Antibiotic Sinefungin.</title>
        <authorList>
            <person name="Oshima K."/>
            <person name="Hattori M."/>
            <person name="Shimizu H."/>
            <person name="Fukuda K."/>
            <person name="Nemoto M."/>
            <person name="Inagaki K."/>
            <person name="Tamura T."/>
        </authorList>
    </citation>
    <scope>NUCLEOTIDE SEQUENCE</scope>
    <source>
        <strain evidence="4">FACHB-1277</strain>
    </source>
</reference>
<evidence type="ECO:0000256" key="1">
    <source>
        <dbReference type="ARBA" id="ARBA00023118"/>
    </source>
</evidence>
<evidence type="ECO:0000313" key="5">
    <source>
        <dbReference type="Proteomes" id="UP000631421"/>
    </source>
</evidence>
<feature type="domain" description="CRISPR type III-associated protein" evidence="3">
    <location>
        <begin position="57"/>
        <end position="132"/>
    </location>
</feature>
<sequence length="728" mass="83171">MTNKLPKHINHVPDNRKAVAPYNFVELPDKIVEVDKDSLPSHDRYYGDRYTGKVECTLTTSSPLYIRCGYTLDEYADFGEKLFYQLTEEQKSKRADFFKNPSNLKPVIPGSSLRGMLRTLIEIITFSKIDRVSDEDHFFFRAVATTEKSDSLAAEYKKYVKPDLVKAGYLKKDKDDWLIHPSKQIKSASFAWIKESSISLTSSFLKFNDLNPSYQPQYLSVGFTGSPNKGTNRDNRYFLDSVNDETEYPTSIGTVVTSGNMKQGSEPSPRRNHCVVFQQVSNPTPLMIDPIAVQHYCNALTDFQKASPFSETTGFLANNRPVFYSQPQSGKVVGFFGQSPNFRIPFSPEGNGHAATARDFIPTYLKDPEKDENRDPVIDIAEAIFGYVRGDKRKYSNQSLSGRIFVSDANCVSNDDVWFEQEPIIPHILASPKPTTFQHYLVQKEETKAEKPKLKHYAHKPVEETVIRGHKLYWHKGSSPNFKHPEKQKEEEEEEKATQITKIKLIKTGISFKFTIHFENLSNIELGALSWVLDTAQNDDYRLSLGMGKPLGMGAIKIEHQLYLSKRQERYNSLFSDKSWASCENLASSLVFILDFKKYMVEQLQPIKDFKDHRRIKMLLSMLKWNDVPQTEDTRYMEIERDKSKPCLRSPKPNEKTVNEYKDRLVLPSPLDVRESDRKINREASGSITSHPAKPILKKNPNSSKPEKPNEGNKNAATARPPKPTKGK</sequence>
<comment type="caution">
    <text evidence="4">The sequence shown here is derived from an EMBL/GenBank/DDBJ whole genome shotgun (WGS) entry which is preliminary data.</text>
</comment>
<keyword evidence="1" id="KW-0051">Antiviral defense</keyword>
<organism evidence="4 5">
    <name type="scientific">Pseudanabaena cinerea FACHB-1277</name>
    <dbReference type="NCBI Taxonomy" id="2949581"/>
    <lineage>
        <taxon>Bacteria</taxon>
        <taxon>Bacillati</taxon>
        <taxon>Cyanobacteriota</taxon>
        <taxon>Cyanophyceae</taxon>
        <taxon>Pseudanabaenales</taxon>
        <taxon>Pseudanabaenaceae</taxon>
        <taxon>Pseudanabaena</taxon>
        <taxon>Pseudanabaena cinerea</taxon>
    </lineage>
</organism>
<name>A0A926Z5U5_9CYAN</name>
<dbReference type="CDD" id="cd09726">
    <property type="entry name" value="RAMP_I_III"/>
    <property type="match status" value="1"/>
</dbReference>
<gene>
    <name evidence="4" type="ORF">H6F44_10965</name>
</gene>
<dbReference type="InterPro" id="IPR005537">
    <property type="entry name" value="RAMP_III_fam"/>
</dbReference>